<accession>A0AAU2VIS7</accession>
<dbReference type="GO" id="GO:0016020">
    <property type="term" value="C:membrane"/>
    <property type="evidence" value="ECO:0007669"/>
    <property type="project" value="UniProtKB-SubCell"/>
</dbReference>
<dbReference type="PANTHER" id="PTHR37461:SF1">
    <property type="entry name" value="ANTI-SIGMA-K FACTOR RSKA"/>
    <property type="match status" value="1"/>
</dbReference>
<evidence type="ECO:0000256" key="2">
    <source>
        <dbReference type="ARBA" id="ARBA00022692"/>
    </source>
</evidence>
<feature type="domain" description="Anti-sigma-K factor RskA N-terminal" evidence="7">
    <location>
        <begin position="7"/>
        <end position="37"/>
    </location>
</feature>
<comment type="subcellular location">
    <subcellularLocation>
        <location evidence="1">Membrane</location>
        <topology evidence="1">Single-pass membrane protein</topology>
    </subcellularLocation>
</comment>
<organism evidence="8">
    <name type="scientific">Streptomyces sp. NBC_00008</name>
    <dbReference type="NCBI Taxonomy" id="2903610"/>
    <lineage>
        <taxon>Bacteria</taxon>
        <taxon>Bacillati</taxon>
        <taxon>Actinomycetota</taxon>
        <taxon>Actinomycetes</taxon>
        <taxon>Kitasatosporales</taxon>
        <taxon>Streptomycetaceae</taxon>
        <taxon>Streptomyces</taxon>
    </lineage>
</organism>
<dbReference type="GO" id="GO:0016989">
    <property type="term" value="F:sigma factor antagonist activity"/>
    <property type="evidence" value="ECO:0007669"/>
    <property type="project" value="TreeGrafter"/>
</dbReference>
<proteinExistence type="predicted"/>
<name>A0AAU2VIS7_9ACTN</name>
<keyword evidence="5" id="KW-0472">Membrane</keyword>
<sequence>MSDVHMLTGAYALDALEGRERTAVEAHCAECPTCLRECEEFRATAARLGLASTTTPPAALKGRVLDIVRATPRPQPWRLRMSGLGRRLRHRAAVRLLSRTLR</sequence>
<keyword evidence="4" id="KW-0805">Transcription regulation</keyword>
<dbReference type="InterPro" id="IPR051474">
    <property type="entry name" value="Anti-sigma-K/W_factor"/>
</dbReference>
<evidence type="ECO:0000256" key="4">
    <source>
        <dbReference type="ARBA" id="ARBA00023015"/>
    </source>
</evidence>
<gene>
    <name evidence="8" type="ORF">OG398_01270</name>
</gene>
<keyword evidence="6" id="KW-0804">Transcription</keyword>
<dbReference type="EMBL" id="CP108313">
    <property type="protein sequence ID" value="WTW66997.1"/>
    <property type="molecule type" value="Genomic_DNA"/>
</dbReference>
<evidence type="ECO:0000259" key="7">
    <source>
        <dbReference type="Pfam" id="PF22618"/>
    </source>
</evidence>
<dbReference type="Gene3D" id="1.10.10.1320">
    <property type="entry name" value="Anti-sigma factor, zinc-finger domain"/>
    <property type="match status" value="1"/>
</dbReference>
<evidence type="ECO:0000256" key="3">
    <source>
        <dbReference type="ARBA" id="ARBA00022989"/>
    </source>
</evidence>
<dbReference type="InterPro" id="IPR041916">
    <property type="entry name" value="Anti_sigma_zinc_sf"/>
</dbReference>
<protein>
    <recommendedName>
        <fullName evidence="7">Anti-sigma-K factor RskA N-terminal domain-containing protein</fullName>
    </recommendedName>
</protein>
<keyword evidence="3" id="KW-1133">Transmembrane helix</keyword>
<evidence type="ECO:0000256" key="1">
    <source>
        <dbReference type="ARBA" id="ARBA00004167"/>
    </source>
</evidence>
<dbReference type="AlphaFoldDB" id="A0AAU2VIS7"/>
<dbReference type="InterPro" id="IPR053877">
    <property type="entry name" value="RskA_N"/>
</dbReference>
<dbReference type="GO" id="GO:0006417">
    <property type="term" value="P:regulation of translation"/>
    <property type="evidence" value="ECO:0007669"/>
    <property type="project" value="TreeGrafter"/>
</dbReference>
<keyword evidence="2" id="KW-0812">Transmembrane</keyword>
<dbReference type="Pfam" id="PF22618">
    <property type="entry name" value="RskA_N"/>
    <property type="match status" value="1"/>
</dbReference>
<evidence type="ECO:0000256" key="6">
    <source>
        <dbReference type="ARBA" id="ARBA00023163"/>
    </source>
</evidence>
<evidence type="ECO:0000256" key="5">
    <source>
        <dbReference type="ARBA" id="ARBA00023136"/>
    </source>
</evidence>
<reference evidence="8" key="1">
    <citation type="submission" date="2022-10" db="EMBL/GenBank/DDBJ databases">
        <title>The complete genomes of actinobacterial strains from the NBC collection.</title>
        <authorList>
            <person name="Joergensen T.S."/>
            <person name="Alvarez Arevalo M."/>
            <person name="Sterndorff E.B."/>
            <person name="Faurdal D."/>
            <person name="Vuksanovic O."/>
            <person name="Mourched A.-S."/>
            <person name="Charusanti P."/>
            <person name="Shaw S."/>
            <person name="Blin K."/>
            <person name="Weber T."/>
        </authorList>
    </citation>
    <scope>NUCLEOTIDE SEQUENCE</scope>
    <source>
        <strain evidence="8">NBC_00008</strain>
    </source>
</reference>
<dbReference type="PANTHER" id="PTHR37461">
    <property type="entry name" value="ANTI-SIGMA-K FACTOR RSKA"/>
    <property type="match status" value="1"/>
</dbReference>
<evidence type="ECO:0000313" key="8">
    <source>
        <dbReference type="EMBL" id="WTW66997.1"/>
    </source>
</evidence>